<gene>
    <name evidence="1" type="primary">Necator_chrII.g5205</name>
    <name evidence="1" type="ORF">RB195_017413</name>
</gene>
<organism evidence="1 2">
    <name type="scientific">Necator americanus</name>
    <name type="common">Human hookworm</name>
    <dbReference type="NCBI Taxonomy" id="51031"/>
    <lineage>
        <taxon>Eukaryota</taxon>
        <taxon>Metazoa</taxon>
        <taxon>Ecdysozoa</taxon>
        <taxon>Nematoda</taxon>
        <taxon>Chromadorea</taxon>
        <taxon>Rhabditida</taxon>
        <taxon>Rhabditina</taxon>
        <taxon>Rhabditomorpha</taxon>
        <taxon>Strongyloidea</taxon>
        <taxon>Ancylostomatidae</taxon>
        <taxon>Bunostominae</taxon>
        <taxon>Necator</taxon>
    </lineage>
</organism>
<protein>
    <submittedName>
        <fullName evidence="1">Uncharacterized protein</fullName>
    </submittedName>
</protein>
<dbReference type="EMBL" id="JAVFWL010000002">
    <property type="protein sequence ID" value="KAK6733644.1"/>
    <property type="molecule type" value="Genomic_DNA"/>
</dbReference>
<dbReference type="Proteomes" id="UP001303046">
    <property type="component" value="Unassembled WGS sequence"/>
</dbReference>
<proteinExistence type="predicted"/>
<reference evidence="1 2" key="1">
    <citation type="submission" date="2023-08" db="EMBL/GenBank/DDBJ databases">
        <title>A Necator americanus chromosomal reference genome.</title>
        <authorList>
            <person name="Ilik V."/>
            <person name="Petrzelkova K.J."/>
            <person name="Pardy F."/>
            <person name="Fuh T."/>
            <person name="Niatou-Singa F.S."/>
            <person name="Gouil Q."/>
            <person name="Baker L."/>
            <person name="Ritchie M.E."/>
            <person name="Jex A.R."/>
            <person name="Gazzola D."/>
            <person name="Li H."/>
            <person name="Toshio Fujiwara R."/>
            <person name="Zhan B."/>
            <person name="Aroian R.V."/>
            <person name="Pafco B."/>
            <person name="Schwarz E.M."/>
        </authorList>
    </citation>
    <scope>NUCLEOTIDE SEQUENCE [LARGE SCALE GENOMIC DNA]</scope>
    <source>
        <strain evidence="1 2">Aroian</strain>
        <tissue evidence="1">Whole animal</tissue>
    </source>
</reference>
<evidence type="ECO:0000313" key="2">
    <source>
        <dbReference type="Proteomes" id="UP001303046"/>
    </source>
</evidence>
<keyword evidence="2" id="KW-1185">Reference proteome</keyword>
<evidence type="ECO:0000313" key="1">
    <source>
        <dbReference type="EMBL" id="KAK6733644.1"/>
    </source>
</evidence>
<accession>A0ABR1C542</accession>
<sequence length="67" mass="7488">MLPCFPSRAPMVLLRFKALYQPNAFWYAGSASFAFLQYTYHCTSGVCNVYLAGVLMCSDVFMSPAMT</sequence>
<name>A0ABR1C542_NECAM</name>
<comment type="caution">
    <text evidence="1">The sequence shown here is derived from an EMBL/GenBank/DDBJ whole genome shotgun (WGS) entry which is preliminary data.</text>
</comment>